<sequence>MSRGIKSVTEASKLKSKCETKTHRNFPARSENVKKVDNSLTSLNKRNRVDSSLSVKRTGFISNSISVCNICNECLVFGNHKKCGVKNLNSMNAKNPKVKNDAIVKQVWKATGKIFASVGSNISTSEPANNVIVTPRFSKKPLTSYKRKDRKLKDISTGSPPNIETKAVNDRVNVNDLSANQLDPNKNWVSDVLNSTASSVFQCSDDEEDEEPTPQPKTKPVKETPLPKPYKPKIPYPQRLRKEKMEAQYRKFLDMIRAVRNA</sequence>
<feature type="compositionally biased region" description="Basic and acidic residues" evidence="1">
    <location>
        <begin position="12"/>
        <end position="22"/>
    </location>
</feature>
<feature type="region of interest" description="Disordered" evidence="1">
    <location>
        <begin position="202"/>
        <end position="241"/>
    </location>
</feature>
<reference evidence="2" key="1">
    <citation type="journal article" date="2022" name="Int. J. Mol. Sci.">
        <title>Draft Genome of Tanacetum Coccineum: Genomic Comparison of Closely Related Tanacetum-Family Plants.</title>
        <authorList>
            <person name="Yamashiro T."/>
            <person name="Shiraishi A."/>
            <person name="Nakayama K."/>
            <person name="Satake H."/>
        </authorList>
    </citation>
    <scope>NUCLEOTIDE SEQUENCE</scope>
</reference>
<comment type="caution">
    <text evidence="2">The sequence shown here is derived from an EMBL/GenBank/DDBJ whole genome shotgun (WGS) entry which is preliminary data.</text>
</comment>
<feature type="region of interest" description="Disordered" evidence="1">
    <location>
        <begin position="143"/>
        <end position="165"/>
    </location>
</feature>
<dbReference type="EMBL" id="BQNB010010091">
    <property type="protein sequence ID" value="GJS72591.1"/>
    <property type="molecule type" value="Genomic_DNA"/>
</dbReference>
<feature type="compositionally biased region" description="Pro residues" evidence="1">
    <location>
        <begin position="226"/>
        <end position="235"/>
    </location>
</feature>
<proteinExistence type="predicted"/>
<organism evidence="2 3">
    <name type="scientific">Tanacetum coccineum</name>
    <dbReference type="NCBI Taxonomy" id="301880"/>
    <lineage>
        <taxon>Eukaryota</taxon>
        <taxon>Viridiplantae</taxon>
        <taxon>Streptophyta</taxon>
        <taxon>Embryophyta</taxon>
        <taxon>Tracheophyta</taxon>
        <taxon>Spermatophyta</taxon>
        <taxon>Magnoliopsida</taxon>
        <taxon>eudicotyledons</taxon>
        <taxon>Gunneridae</taxon>
        <taxon>Pentapetalae</taxon>
        <taxon>asterids</taxon>
        <taxon>campanulids</taxon>
        <taxon>Asterales</taxon>
        <taxon>Asteraceae</taxon>
        <taxon>Asteroideae</taxon>
        <taxon>Anthemideae</taxon>
        <taxon>Anthemidinae</taxon>
        <taxon>Tanacetum</taxon>
    </lineage>
</organism>
<dbReference type="Proteomes" id="UP001151760">
    <property type="component" value="Unassembled WGS sequence"/>
</dbReference>
<evidence type="ECO:0000256" key="1">
    <source>
        <dbReference type="SAM" id="MobiDB-lite"/>
    </source>
</evidence>
<name>A0ABQ4Y5H3_9ASTR</name>
<keyword evidence="3" id="KW-1185">Reference proteome</keyword>
<gene>
    <name evidence="2" type="ORF">Tco_0705432</name>
</gene>
<evidence type="ECO:0000313" key="2">
    <source>
        <dbReference type="EMBL" id="GJS72591.1"/>
    </source>
</evidence>
<evidence type="ECO:0000313" key="3">
    <source>
        <dbReference type="Proteomes" id="UP001151760"/>
    </source>
</evidence>
<feature type="region of interest" description="Disordered" evidence="1">
    <location>
        <begin position="1"/>
        <end position="24"/>
    </location>
</feature>
<accession>A0ABQ4Y5H3</accession>
<protein>
    <submittedName>
        <fullName evidence="2">Uncharacterized protein</fullName>
    </submittedName>
</protein>
<reference evidence="2" key="2">
    <citation type="submission" date="2022-01" db="EMBL/GenBank/DDBJ databases">
        <authorList>
            <person name="Yamashiro T."/>
            <person name="Shiraishi A."/>
            <person name="Satake H."/>
            <person name="Nakayama K."/>
        </authorList>
    </citation>
    <scope>NUCLEOTIDE SEQUENCE</scope>
</reference>